<dbReference type="Gene3D" id="2.30.39.10">
    <property type="entry name" value="Alpha-1-antitrypsin, domain 1"/>
    <property type="match status" value="1"/>
</dbReference>
<dbReference type="SUPFAM" id="SSF56574">
    <property type="entry name" value="Serpins"/>
    <property type="match status" value="1"/>
</dbReference>
<evidence type="ECO:0000256" key="5">
    <source>
        <dbReference type="SAM" id="SignalP"/>
    </source>
</evidence>
<dbReference type="InterPro" id="IPR023796">
    <property type="entry name" value="Serpin_dom"/>
</dbReference>
<evidence type="ECO:0000256" key="4">
    <source>
        <dbReference type="RuleBase" id="RU000411"/>
    </source>
</evidence>
<name>A0A3G1VCH4_MANSE</name>
<dbReference type="AlphaFoldDB" id="A0A3G1VCH4"/>
<keyword evidence="5" id="KW-0732">Signal</keyword>
<dbReference type="InterPro" id="IPR036186">
    <property type="entry name" value="Serpin_sf"/>
</dbReference>
<accession>A0A3G1VCH4</accession>
<dbReference type="EMBL" id="MG732912">
    <property type="protein sequence ID" value="AYK02794.1"/>
    <property type="molecule type" value="mRNA"/>
</dbReference>
<dbReference type="InterPro" id="IPR023795">
    <property type="entry name" value="Serpin_CS"/>
</dbReference>
<dbReference type="Pfam" id="PF00079">
    <property type="entry name" value="Serpin"/>
    <property type="match status" value="1"/>
</dbReference>
<dbReference type="Gene3D" id="3.30.497.10">
    <property type="entry name" value="Antithrombin, subunit I, domain 2"/>
    <property type="match status" value="1"/>
</dbReference>
<dbReference type="PANTHER" id="PTHR11461:SF211">
    <property type="entry name" value="GH10112P-RELATED"/>
    <property type="match status" value="1"/>
</dbReference>
<feature type="chain" id="PRO_5017986374" evidence="5">
    <location>
        <begin position="21"/>
        <end position="402"/>
    </location>
</feature>
<dbReference type="InterPro" id="IPR000215">
    <property type="entry name" value="Serpin_fam"/>
</dbReference>
<comment type="similarity">
    <text evidence="1 4">Belongs to the serpin family.</text>
</comment>
<evidence type="ECO:0000259" key="6">
    <source>
        <dbReference type="SMART" id="SM00093"/>
    </source>
</evidence>
<dbReference type="InterPro" id="IPR042178">
    <property type="entry name" value="Serpin_sf_1"/>
</dbReference>
<dbReference type="CDD" id="cd19598">
    <property type="entry name" value="serpin77Ba-like_insects"/>
    <property type="match status" value="1"/>
</dbReference>
<feature type="domain" description="Serpin" evidence="6">
    <location>
        <begin position="40"/>
        <end position="399"/>
    </location>
</feature>
<dbReference type="GO" id="GO:0004867">
    <property type="term" value="F:serine-type endopeptidase inhibitor activity"/>
    <property type="evidence" value="ECO:0007669"/>
    <property type="project" value="UniProtKB-KW"/>
</dbReference>
<dbReference type="SMART" id="SM00093">
    <property type="entry name" value="SERPIN"/>
    <property type="match status" value="1"/>
</dbReference>
<dbReference type="InterPro" id="IPR042185">
    <property type="entry name" value="Serpin_sf_2"/>
</dbReference>
<evidence type="ECO:0000256" key="2">
    <source>
        <dbReference type="ARBA" id="ARBA00022690"/>
    </source>
</evidence>
<keyword evidence="2" id="KW-0646">Protease inhibitor</keyword>
<sequence length="402" mass="45546">MARILIIFLLISVITHGTFAQCNQNTARGFMRRALYEFTTDLVVRINQETESHFVASGLSSWTLLSAMSFGAGYETLSELQRVLRLHPHKCFNNKFFEILQNSANNDTTIMERSSTVYVNDKLAVHDKFKNSVEGAGLCEVKNINLDDVTQAAAIINDYVREATHEAIDEIVTAGDLDRVRMVMIDALYFRGAWKIPFPYDDTENSAFYNHLGHQIGDVNLMFVSGSFHVISLDQIRAKVLELPYGNDGRYSMLLFLPYPDVSISNVIDSLKKINLASIYLLFEEYGQQTVHVQIPRFKITSDINNLKELLMDMGLRALFDSSLADFSELTDYPLYVSNFIQKVDVEVSEEGTVAAAATEAMFEPRMMPEQFVANKPFLFMIVDKQIDVMLFTGAYSKPSIY</sequence>
<organism evidence="7">
    <name type="scientific">Manduca sexta</name>
    <name type="common">Tobacco hawkmoth</name>
    <name type="synonym">Tobacco hornworm</name>
    <dbReference type="NCBI Taxonomy" id="7130"/>
    <lineage>
        <taxon>Eukaryota</taxon>
        <taxon>Metazoa</taxon>
        <taxon>Ecdysozoa</taxon>
        <taxon>Arthropoda</taxon>
        <taxon>Hexapoda</taxon>
        <taxon>Insecta</taxon>
        <taxon>Pterygota</taxon>
        <taxon>Neoptera</taxon>
        <taxon>Endopterygota</taxon>
        <taxon>Lepidoptera</taxon>
        <taxon>Glossata</taxon>
        <taxon>Ditrysia</taxon>
        <taxon>Bombycoidea</taxon>
        <taxon>Sphingidae</taxon>
        <taxon>Sphinginae</taxon>
        <taxon>Sphingini</taxon>
        <taxon>Manduca</taxon>
    </lineage>
</organism>
<evidence type="ECO:0000256" key="3">
    <source>
        <dbReference type="ARBA" id="ARBA00022900"/>
    </source>
</evidence>
<keyword evidence="3" id="KW-0722">Serine protease inhibitor</keyword>
<evidence type="ECO:0000256" key="1">
    <source>
        <dbReference type="ARBA" id="ARBA00009500"/>
    </source>
</evidence>
<dbReference type="PANTHER" id="PTHR11461">
    <property type="entry name" value="SERINE PROTEASE INHIBITOR, SERPIN"/>
    <property type="match status" value="1"/>
</dbReference>
<dbReference type="OrthoDB" id="9440847at2759"/>
<dbReference type="GO" id="GO:0005615">
    <property type="term" value="C:extracellular space"/>
    <property type="evidence" value="ECO:0007669"/>
    <property type="project" value="InterPro"/>
</dbReference>
<protein>
    <submittedName>
        <fullName evidence="7">Serpin-9</fullName>
    </submittedName>
</protein>
<reference evidence="7" key="1">
    <citation type="journal article" date="2017" name="Insect Biochem. Mol. Biol.">
        <title>Serpin-9 and -13 regulate hemolymph proteases during immune responses of Manduca sexta.</title>
        <authorList>
            <person name="He Y."/>
            <person name="Wang Y."/>
            <person name="Zhao P."/>
            <person name="Rayaprolu S."/>
            <person name="Wang X."/>
            <person name="Cao X."/>
            <person name="Jiang H."/>
        </authorList>
    </citation>
    <scope>NUCLEOTIDE SEQUENCE</scope>
</reference>
<feature type="signal peptide" evidence="5">
    <location>
        <begin position="1"/>
        <end position="20"/>
    </location>
</feature>
<proteinExistence type="evidence at transcript level"/>
<evidence type="ECO:0000313" key="7">
    <source>
        <dbReference type="EMBL" id="AYK02794.1"/>
    </source>
</evidence>
<dbReference type="PROSITE" id="PS00284">
    <property type="entry name" value="SERPIN"/>
    <property type="match status" value="1"/>
</dbReference>